<evidence type="ECO:0000256" key="3">
    <source>
        <dbReference type="ARBA" id="ARBA00022692"/>
    </source>
</evidence>
<dbReference type="EMBL" id="JARJCW010000002">
    <property type="protein sequence ID" value="KAJ7228151.1"/>
    <property type="molecule type" value="Genomic_DNA"/>
</dbReference>
<feature type="domain" description="Cation/H+ exchanger transmembrane" evidence="8">
    <location>
        <begin position="57"/>
        <end position="437"/>
    </location>
</feature>
<name>A0AAD7E4V6_9AGAR</name>
<dbReference type="InterPro" id="IPR038770">
    <property type="entry name" value="Na+/solute_symporter_sf"/>
</dbReference>
<organism evidence="9 10">
    <name type="scientific">Mycena pura</name>
    <dbReference type="NCBI Taxonomy" id="153505"/>
    <lineage>
        <taxon>Eukaryota</taxon>
        <taxon>Fungi</taxon>
        <taxon>Dikarya</taxon>
        <taxon>Basidiomycota</taxon>
        <taxon>Agaricomycotina</taxon>
        <taxon>Agaricomycetes</taxon>
        <taxon>Agaricomycetidae</taxon>
        <taxon>Agaricales</taxon>
        <taxon>Marasmiineae</taxon>
        <taxon>Mycenaceae</taxon>
        <taxon>Mycena</taxon>
    </lineage>
</organism>
<evidence type="ECO:0000313" key="9">
    <source>
        <dbReference type="EMBL" id="KAJ7228151.1"/>
    </source>
</evidence>
<evidence type="ECO:0000313" key="10">
    <source>
        <dbReference type="Proteomes" id="UP001219525"/>
    </source>
</evidence>
<evidence type="ECO:0000256" key="1">
    <source>
        <dbReference type="ARBA" id="ARBA00004141"/>
    </source>
</evidence>
<feature type="transmembrane region" description="Helical" evidence="7">
    <location>
        <begin position="420"/>
        <end position="440"/>
    </location>
</feature>
<dbReference type="AlphaFoldDB" id="A0AAD7E4V6"/>
<dbReference type="GO" id="GO:1902600">
    <property type="term" value="P:proton transmembrane transport"/>
    <property type="evidence" value="ECO:0007669"/>
    <property type="project" value="InterPro"/>
</dbReference>
<proteinExistence type="predicted"/>
<evidence type="ECO:0000259" key="8">
    <source>
        <dbReference type="Pfam" id="PF00999"/>
    </source>
</evidence>
<keyword evidence="5" id="KW-0406">Ion transport</keyword>
<comment type="caution">
    <text evidence="9">The sequence shown here is derived from an EMBL/GenBank/DDBJ whole genome shotgun (WGS) entry which is preliminary data.</text>
</comment>
<dbReference type="GO" id="GO:0015297">
    <property type="term" value="F:antiporter activity"/>
    <property type="evidence" value="ECO:0007669"/>
    <property type="project" value="InterPro"/>
</dbReference>
<sequence length="896" mass="95332">MGLLSDQFADVVRALAPRAAAEQGGVISGANPSAYNANDPLPLWVIQVVIIIAMTQLLALILSRFRQPRVIAEVIGGVLLGPSVMGHIPGFTNAIFPINGMPLLTLTSTIGLVFFLFLVGLEIDVRVLKRNARASAFISIAGLIVPLGLGAALGVGVYREFTDQSVNFGYFLLFTAVAVGITAFPVLCRILTELKLLDTTVGVVTLSAGVGNDVVGWILLALTVALVNASTGLTALYVLLASAGFVVFLLFPVRWGYVWLARRTGSLEQGSPTPLMMTLTLIMILAAAFFTDIIGVHPIFGGFLAGLVIPHENGFAISLVEKLEDLISILFLPIYFALSGLKTNLGLLNTGITWAYIVIICLVAFCSKFFACGATAYAFGFNWREAGAIGSLMSCKGLVELIVLNIGLQANILDGRTFSMFVLHAIILTVMTTPLTLFFYPPQHRGHEVHGSAKQDGEAAARRSASEDDIKTRFSIVLDKFEQLSAAMTLTQLLQPPSAEPPSYISDTSTEKKVEANLPSLPHSPMYHHRVNINALRLIELSNRTSDVMKSQEADYLLHNDPVVSVFRTFGHLSRLAVSATLSVVGLDEFPEAIAEHAAEADMVIVPWARGATSVLVEPDASASGGAAGRMHGARNPFDGIFHRTATQDQTSSVVYSDFIRKVFARSPVDVALFVDRGLGAAAAPGGGEQRLFLPFIGGPDDRLALRFLVQLCTNPGVRGTVVWVRQTETGALVTDEATSPTRSGGATQTMAAADTVYGQQNTQTRMVSDTADNLLWERMTGGAHPAHIADALARITFTTQNAPQPLHAICELVEREAARAQGREGRALIVLVGRSRRMAVASLRAELARLVGGKDKDKGALGSAVAKTVGDVGAALVSSVTSASLLVLQAAVGAS</sequence>
<feature type="transmembrane region" description="Helical" evidence="7">
    <location>
        <begin position="135"/>
        <end position="158"/>
    </location>
</feature>
<feature type="transmembrane region" description="Helical" evidence="7">
    <location>
        <begin position="74"/>
        <end position="96"/>
    </location>
</feature>
<dbReference type="PANTHER" id="PTHR32468">
    <property type="entry name" value="CATION/H + ANTIPORTER"/>
    <property type="match status" value="1"/>
</dbReference>
<comment type="subcellular location">
    <subcellularLocation>
        <location evidence="1">Membrane</location>
        <topology evidence="1">Multi-pass membrane protein</topology>
    </subcellularLocation>
</comment>
<dbReference type="PANTHER" id="PTHR32468:SF0">
    <property type="entry name" value="K(+)_H(+) ANTIPORTER 1"/>
    <property type="match status" value="1"/>
</dbReference>
<feature type="transmembrane region" description="Helical" evidence="7">
    <location>
        <begin position="203"/>
        <end position="229"/>
    </location>
</feature>
<dbReference type="Proteomes" id="UP001219525">
    <property type="component" value="Unassembled WGS sequence"/>
</dbReference>
<reference evidence="9" key="1">
    <citation type="submission" date="2023-03" db="EMBL/GenBank/DDBJ databases">
        <title>Massive genome expansion in bonnet fungi (Mycena s.s.) driven by repeated elements and novel gene families across ecological guilds.</title>
        <authorList>
            <consortium name="Lawrence Berkeley National Laboratory"/>
            <person name="Harder C.B."/>
            <person name="Miyauchi S."/>
            <person name="Viragh M."/>
            <person name="Kuo A."/>
            <person name="Thoen E."/>
            <person name="Andreopoulos B."/>
            <person name="Lu D."/>
            <person name="Skrede I."/>
            <person name="Drula E."/>
            <person name="Henrissat B."/>
            <person name="Morin E."/>
            <person name="Kohler A."/>
            <person name="Barry K."/>
            <person name="LaButti K."/>
            <person name="Morin E."/>
            <person name="Salamov A."/>
            <person name="Lipzen A."/>
            <person name="Mereny Z."/>
            <person name="Hegedus B."/>
            <person name="Baldrian P."/>
            <person name="Stursova M."/>
            <person name="Weitz H."/>
            <person name="Taylor A."/>
            <person name="Grigoriev I.V."/>
            <person name="Nagy L.G."/>
            <person name="Martin F."/>
            <person name="Kauserud H."/>
        </authorList>
    </citation>
    <scope>NUCLEOTIDE SEQUENCE</scope>
    <source>
        <strain evidence="9">9144</strain>
    </source>
</reference>
<dbReference type="Gene3D" id="1.20.1530.20">
    <property type="match status" value="1"/>
</dbReference>
<keyword evidence="2" id="KW-0813">Transport</keyword>
<evidence type="ECO:0000256" key="5">
    <source>
        <dbReference type="ARBA" id="ARBA00023065"/>
    </source>
</evidence>
<dbReference type="InterPro" id="IPR006153">
    <property type="entry name" value="Cation/H_exchanger_TM"/>
</dbReference>
<feature type="transmembrane region" description="Helical" evidence="7">
    <location>
        <begin position="102"/>
        <end position="123"/>
    </location>
</feature>
<keyword evidence="10" id="KW-1185">Reference proteome</keyword>
<evidence type="ECO:0000256" key="7">
    <source>
        <dbReference type="SAM" id="Phobius"/>
    </source>
</evidence>
<feature type="transmembrane region" description="Helical" evidence="7">
    <location>
        <begin position="386"/>
        <end position="408"/>
    </location>
</feature>
<keyword evidence="4 7" id="KW-1133">Transmembrane helix</keyword>
<dbReference type="InterPro" id="IPR050794">
    <property type="entry name" value="CPA2_transporter"/>
</dbReference>
<dbReference type="GO" id="GO:0016020">
    <property type="term" value="C:membrane"/>
    <property type="evidence" value="ECO:0007669"/>
    <property type="project" value="UniProtKB-SubCell"/>
</dbReference>
<feature type="transmembrane region" description="Helical" evidence="7">
    <location>
        <begin position="170"/>
        <end position="191"/>
    </location>
</feature>
<keyword evidence="6 7" id="KW-0472">Membrane</keyword>
<feature type="transmembrane region" description="Helical" evidence="7">
    <location>
        <begin position="41"/>
        <end position="62"/>
    </location>
</feature>
<protein>
    <submittedName>
        <fullName evidence="9">Sodium/hydrogen exchanger family-domain-containing protein</fullName>
    </submittedName>
</protein>
<keyword evidence="3 7" id="KW-0812">Transmembrane</keyword>
<feature type="transmembrane region" description="Helical" evidence="7">
    <location>
        <begin position="235"/>
        <end position="260"/>
    </location>
</feature>
<accession>A0AAD7E4V6</accession>
<evidence type="ECO:0000256" key="2">
    <source>
        <dbReference type="ARBA" id="ARBA00022448"/>
    </source>
</evidence>
<feature type="transmembrane region" description="Helical" evidence="7">
    <location>
        <begin position="281"/>
        <end position="306"/>
    </location>
</feature>
<dbReference type="Pfam" id="PF00999">
    <property type="entry name" value="Na_H_Exchanger"/>
    <property type="match status" value="1"/>
</dbReference>
<evidence type="ECO:0000256" key="4">
    <source>
        <dbReference type="ARBA" id="ARBA00022989"/>
    </source>
</evidence>
<feature type="transmembrane region" description="Helical" evidence="7">
    <location>
        <begin position="354"/>
        <end position="380"/>
    </location>
</feature>
<evidence type="ECO:0000256" key="6">
    <source>
        <dbReference type="ARBA" id="ARBA00023136"/>
    </source>
</evidence>
<feature type="transmembrane region" description="Helical" evidence="7">
    <location>
        <begin position="326"/>
        <end position="347"/>
    </location>
</feature>
<gene>
    <name evidence="9" type="ORF">GGX14DRAFT_530095</name>
</gene>